<name>A0A7W6G3U6_9HYPH</name>
<gene>
    <name evidence="1" type="ORF">GGQ73_004193</name>
</gene>
<protein>
    <submittedName>
        <fullName evidence="1">Uncharacterized protein</fullName>
    </submittedName>
</protein>
<dbReference type="AlphaFoldDB" id="A0A7W6G3U6"/>
<accession>A0A7W6G3U6</accession>
<dbReference type="Proteomes" id="UP000565286">
    <property type="component" value="Unassembled WGS sequence"/>
</dbReference>
<comment type="caution">
    <text evidence="1">The sequence shown here is derived from an EMBL/GenBank/DDBJ whole genome shotgun (WGS) entry which is preliminary data.</text>
</comment>
<evidence type="ECO:0000313" key="2">
    <source>
        <dbReference type="Proteomes" id="UP000565286"/>
    </source>
</evidence>
<reference evidence="1 2" key="1">
    <citation type="submission" date="2020-08" db="EMBL/GenBank/DDBJ databases">
        <title>Genomic Encyclopedia of Type Strains, Phase IV (KMG-IV): sequencing the most valuable type-strain genomes for metagenomic binning, comparative biology and taxonomic classification.</title>
        <authorList>
            <person name="Goeker M."/>
        </authorList>
    </citation>
    <scope>NUCLEOTIDE SEQUENCE [LARGE SCALE GENOMIC DNA]</scope>
    <source>
        <strain evidence="1 2">DSM 26438</strain>
    </source>
</reference>
<dbReference type="RefSeq" id="WP_183897632.1">
    <property type="nucleotide sequence ID" value="NZ_JACIDV010000016.1"/>
</dbReference>
<organism evidence="1 2">
    <name type="scientific">Rhizobium skierniewicense</name>
    <dbReference type="NCBI Taxonomy" id="984260"/>
    <lineage>
        <taxon>Bacteria</taxon>
        <taxon>Pseudomonadati</taxon>
        <taxon>Pseudomonadota</taxon>
        <taxon>Alphaproteobacteria</taxon>
        <taxon>Hyphomicrobiales</taxon>
        <taxon>Rhizobiaceae</taxon>
        <taxon>Rhizobium/Agrobacterium group</taxon>
        <taxon>Rhizobium</taxon>
    </lineage>
</organism>
<proteinExistence type="predicted"/>
<keyword evidence="2" id="KW-1185">Reference proteome</keyword>
<dbReference type="EMBL" id="JACIDV010000016">
    <property type="protein sequence ID" value="MBB3948217.1"/>
    <property type="molecule type" value="Genomic_DNA"/>
</dbReference>
<sequence>MVSGLANVVKLASTELALKAIHSHAALAADAAEHVVTGLPLPITTEKADVEGITDLVFLKNLKTTLIEMSKDPTSAFQGQAMLKAADASALSIFDAIEGVVITAWGASGTKNAPGRIDAIGWSPFLRQHIKRAHGTAYAKDDNGSYIDLISGESAYFGTVGNTYYYFTWPQ</sequence>
<evidence type="ECO:0000313" key="1">
    <source>
        <dbReference type="EMBL" id="MBB3948217.1"/>
    </source>
</evidence>